<feature type="non-terminal residue" evidence="1">
    <location>
        <position position="1"/>
    </location>
</feature>
<dbReference type="AlphaFoldDB" id="A0A0B6Y7R9"/>
<accession>A0A0B6Y7R9</accession>
<reference evidence="1" key="1">
    <citation type="submission" date="2014-12" db="EMBL/GenBank/DDBJ databases">
        <title>Insight into the proteome of Arion vulgaris.</title>
        <authorList>
            <person name="Aradska J."/>
            <person name="Bulat T."/>
            <person name="Smidak R."/>
            <person name="Sarate P."/>
            <person name="Gangsoo J."/>
            <person name="Sialana F."/>
            <person name="Bilban M."/>
            <person name="Lubec G."/>
        </authorList>
    </citation>
    <scope>NUCLEOTIDE SEQUENCE</scope>
    <source>
        <tissue evidence="1">Skin</tissue>
    </source>
</reference>
<organism evidence="1">
    <name type="scientific">Arion vulgaris</name>
    <dbReference type="NCBI Taxonomy" id="1028688"/>
    <lineage>
        <taxon>Eukaryota</taxon>
        <taxon>Metazoa</taxon>
        <taxon>Spiralia</taxon>
        <taxon>Lophotrochozoa</taxon>
        <taxon>Mollusca</taxon>
        <taxon>Gastropoda</taxon>
        <taxon>Heterobranchia</taxon>
        <taxon>Euthyneura</taxon>
        <taxon>Panpulmonata</taxon>
        <taxon>Eupulmonata</taxon>
        <taxon>Stylommatophora</taxon>
        <taxon>Helicina</taxon>
        <taxon>Arionoidea</taxon>
        <taxon>Arionidae</taxon>
        <taxon>Arion</taxon>
    </lineage>
</organism>
<dbReference type="EMBL" id="HACG01005517">
    <property type="protein sequence ID" value="CEK52382.1"/>
    <property type="molecule type" value="Transcribed_RNA"/>
</dbReference>
<sequence length="51" mass="5786">IPSYTWGKTIKINSSHNKKNQQCLQAISPYHSDNSFNLFNEIELGMSCLSP</sequence>
<protein>
    <submittedName>
        <fullName evidence="1">Uncharacterized protein</fullName>
    </submittedName>
</protein>
<proteinExistence type="predicted"/>
<evidence type="ECO:0000313" key="1">
    <source>
        <dbReference type="EMBL" id="CEK52382.1"/>
    </source>
</evidence>
<name>A0A0B6Y7R9_9EUPU</name>
<gene>
    <name evidence="1" type="primary">ORF16563</name>
</gene>